<gene>
    <name evidence="2" type="ORF">ABIE21_001020</name>
</gene>
<proteinExistence type="predicted"/>
<evidence type="ECO:0000313" key="3">
    <source>
        <dbReference type="Proteomes" id="UP001549257"/>
    </source>
</evidence>
<feature type="transmembrane region" description="Helical" evidence="1">
    <location>
        <begin position="136"/>
        <end position="161"/>
    </location>
</feature>
<accession>A0ABV2QKM2</accession>
<feature type="transmembrane region" description="Helical" evidence="1">
    <location>
        <begin position="303"/>
        <end position="322"/>
    </location>
</feature>
<comment type="caution">
    <text evidence="2">The sequence shown here is derived from an EMBL/GenBank/DDBJ whole genome shotgun (WGS) entry which is preliminary data.</text>
</comment>
<keyword evidence="1" id="KW-0472">Membrane</keyword>
<feature type="transmembrane region" description="Helical" evidence="1">
    <location>
        <begin position="57"/>
        <end position="80"/>
    </location>
</feature>
<keyword evidence="1" id="KW-1133">Transmembrane helix</keyword>
<keyword evidence="3" id="KW-1185">Reference proteome</keyword>
<reference evidence="2 3" key="1">
    <citation type="submission" date="2024-06" db="EMBL/GenBank/DDBJ databases">
        <title>Sorghum-associated microbial communities from plants grown in Nebraska, USA.</title>
        <authorList>
            <person name="Schachtman D."/>
        </authorList>
    </citation>
    <scope>NUCLEOTIDE SEQUENCE [LARGE SCALE GENOMIC DNA]</scope>
    <source>
        <strain evidence="2 3">2857</strain>
    </source>
</reference>
<sequence length="369" mass="38202">MSGPVPIRRLLRHPVANSESLESSALVVGAIVFSIGAIVALVAFWGQSLPISGRGSIGQFVAIGSGLAAAVVFVAARALVASDARAGRPTANGVETPGARLHWFDIAALALAHGVIALLGWLAIADLLAKSFSGAVVFPLPSVALGGVGLGVTAYVVFLSAVKLTPMLLSLVLAAFLVTGIFASMLSATDPLWWEKNLSALGMSDDVSSLAFNITLIIAGVIVTTIAHYATAAIPATEPRLARGQSAVRTALVVMGVLLACVGVFPVDRYLTAHNVAATGMAIVFVALVLALPRLVPSISRTFALLGYAFVGVTVLLAVLFVTGYYNLTAVELVVGLMVFSWLIVFLRTTGATHRSDDVEDATQFVARA</sequence>
<feature type="transmembrane region" description="Helical" evidence="1">
    <location>
        <begin position="246"/>
        <end position="265"/>
    </location>
</feature>
<dbReference type="EMBL" id="JBEPSJ010000001">
    <property type="protein sequence ID" value="MET4581530.1"/>
    <property type="molecule type" value="Genomic_DNA"/>
</dbReference>
<feature type="transmembrane region" description="Helical" evidence="1">
    <location>
        <begin position="328"/>
        <end position="347"/>
    </location>
</feature>
<feature type="transmembrane region" description="Helical" evidence="1">
    <location>
        <begin position="271"/>
        <end position="291"/>
    </location>
</feature>
<evidence type="ECO:0000256" key="1">
    <source>
        <dbReference type="SAM" id="Phobius"/>
    </source>
</evidence>
<feature type="transmembrane region" description="Helical" evidence="1">
    <location>
        <begin position="101"/>
        <end position="124"/>
    </location>
</feature>
<name>A0ABV2QKM2_9MICO</name>
<evidence type="ECO:0000313" key="2">
    <source>
        <dbReference type="EMBL" id="MET4581530.1"/>
    </source>
</evidence>
<organism evidence="2 3">
    <name type="scientific">Conyzicola nivalis</name>
    <dbReference type="NCBI Taxonomy" id="1477021"/>
    <lineage>
        <taxon>Bacteria</taxon>
        <taxon>Bacillati</taxon>
        <taxon>Actinomycetota</taxon>
        <taxon>Actinomycetes</taxon>
        <taxon>Micrococcales</taxon>
        <taxon>Microbacteriaceae</taxon>
        <taxon>Conyzicola</taxon>
    </lineage>
</organism>
<feature type="transmembrane region" description="Helical" evidence="1">
    <location>
        <begin position="168"/>
        <end position="189"/>
    </location>
</feature>
<feature type="transmembrane region" description="Helical" evidence="1">
    <location>
        <begin position="21"/>
        <end position="45"/>
    </location>
</feature>
<dbReference type="Proteomes" id="UP001549257">
    <property type="component" value="Unassembled WGS sequence"/>
</dbReference>
<dbReference type="RefSeq" id="WP_354023697.1">
    <property type="nucleotide sequence ID" value="NZ_JBEPSJ010000001.1"/>
</dbReference>
<feature type="transmembrane region" description="Helical" evidence="1">
    <location>
        <begin position="209"/>
        <end position="234"/>
    </location>
</feature>
<protein>
    <submittedName>
        <fullName evidence="2">Membrane protein</fullName>
    </submittedName>
</protein>
<keyword evidence="1" id="KW-0812">Transmembrane</keyword>